<dbReference type="EC" id="2.4.-.-" evidence="3"/>
<feature type="domain" description="Glycosyl transferase family 1" evidence="1">
    <location>
        <begin position="198"/>
        <end position="356"/>
    </location>
</feature>
<reference evidence="3" key="1">
    <citation type="submission" date="2021-05" db="EMBL/GenBank/DDBJ databases">
        <authorList>
            <person name="Pietrasiak N."/>
            <person name="Ward R."/>
            <person name="Stajich J.E."/>
            <person name="Kurbessoian T."/>
        </authorList>
    </citation>
    <scope>NUCLEOTIDE SEQUENCE</scope>
    <source>
        <strain evidence="3">UHER 2000/2452</strain>
    </source>
</reference>
<dbReference type="GO" id="GO:0016757">
    <property type="term" value="F:glycosyltransferase activity"/>
    <property type="evidence" value="ECO:0007669"/>
    <property type="project" value="UniProtKB-KW"/>
</dbReference>
<dbReference type="Gene3D" id="3.40.50.2000">
    <property type="entry name" value="Glycogen Phosphorylase B"/>
    <property type="match status" value="2"/>
</dbReference>
<keyword evidence="3" id="KW-0328">Glycosyltransferase</keyword>
<reference evidence="3" key="2">
    <citation type="journal article" date="2022" name="Microbiol. Resour. Announc.">
        <title>Metagenome Sequencing to Explore Phylogenomics of Terrestrial Cyanobacteria.</title>
        <authorList>
            <person name="Ward R.D."/>
            <person name="Stajich J.E."/>
            <person name="Johansen J.R."/>
            <person name="Huntemann M."/>
            <person name="Clum A."/>
            <person name="Foster B."/>
            <person name="Foster B."/>
            <person name="Roux S."/>
            <person name="Palaniappan K."/>
            <person name="Varghese N."/>
            <person name="Mukherjee S."/>
            <person name="Reddy T.B.K."/>
            <person name="Daum C."/>
            <person name="Copeland A."/>
            <person name="Chen I.A."/>
            <person name="Ivanova N.N."/>
            <person name="Kyrpides N.C."/>
            <person name="Shapiro N."/>
            <person name="Eloe-Fadrosh E.A."/>
            <person name="Pietrasiak N."/>
        </authorList>
    </citation>
    <scope>NUCLEOTIDE SEQUENCE</scope>
    <source>
        <strain evidence="3">UHER 2000/2452</strain>
    </source>
</reference>
<evidence type="ECO:0000259" key="2">
    <source>
        <dbReference type="Pfam" id="PF13579"/>
    </source>
</evidence>
<dbReference type="EMBL" id="JAHHHD010000007">
    <property type="protein sequence ID" value="MBW4658851.1"/>
    <property type="molecule type" value="Genomic_DNA"/>
</dbReference>
<comment type="caution">
    <text evidence="3">The sequence shown here is derived from an EMBL/GenBank/DDBJ whole genome shotgun (WGS) entry which is preliminary data.</text>
</comment>
<dbReference type="AlphaFoldDB" id="A0A951ULK5"/>
<proteinExistence type="predicted"/>
<dbReference type="Pfam" id="PF13579">
    <property type="entry name" value="Glyco_trans_4_4"/>
    <property type="match status" value="1"/>
</dbReference>
<dbReference type="PANTHER" id="PTHR12526:SF627">
    <property type="entry name" value="D-RHAMNOSYLTRANSFERASE WBPZ"/>
    <property type="match status" value="1"/>
</dbReference>
<evidence type="ECO:0000259" key="1">
    <source>
        <dbReference type="Pfam" id="PF00534"/>
    </source>
</evidence>
<organism evidence="3 4">
    <name type="scientific">Drouetiella hepatica Uher 2000/2452</name>
    <dbReference type="NCBI Taxonomy" id="904376"/>
    <lineage>
        <taxon>Bacteria</taxon>
        <taxon>Bacillati</taxon>
        <taxon>Cyanobacteriota</taxon>
        <taxon>Cyanophyceae</taxon>
        <taxon>Oculatellales</taxon>
        <taxon>Oculatellaceae</taxon>
        <taxon>Drouetiella</taxon>
    </lineage>
</organism>
<accession>A0A951ULK5</accession>
<dbReference type="PANTHER" id="PTHR12526">
    <property type="entry name" value="GLYCOSYLTRANSFERASE"/>
    <property type="match status" value="1"/>
</dbReference>
<sequence>MNILFLDQSGKLGGAQLCLLDIVKLYHDRSLVCLLADGSFRELLEQHQIPVQVLTTESIQVRKESTFLQGLSSLKQLLPLIGCVARLSRDYDLIYANTQKALVIGAIASFLSRRPLVYHLHDIVSPEHFSAINRRLIITLANRFASLVIANSEASQKAFSDAGGRVELTEVVYNGFTPESYSHHQAEALQLRQTLQLDRQFVVGHFSRLSPWKGQHVLIEALKHCSEDVTALLVGDALFGEQAYVQQLHDQVAELGLENRIRFMGFRSDIPQLMTACDLVAHTSTAPEPFGRVIVEAMLCSRPVVAAQEGGAVELVHHDKTGWLCPPNDPQRLAEIIMNCRNHPQQANAIAQQAQQEASQRFHLEAINQQIAQLLAAIVH</sequence>
<dbReference type="Pfam" id="PF00534">
    <property type="entry name" value="Glycos_transf_1"/>
    <property type="match status" value="1"/>
</dbReference>
<gene>
    <name evidence="3" type="ORF">KME15_09255</name>
</gene>
<feature type="domain" description="Glycosyltransferase subfamily 4-like N-terminal" evidence="2">
    <location>
        <begin position="13"/>
        <end position="175"/>
    </location>
</feature>
<dbReference type="InterPro" id="IPR028098">
    <property type="entry name" value="Glyco_trans_4-like_N"/>
</dbReference>
<dbReference type="SUPFAM" id="SSF53756">
    <property type="entry name" value="UDP-Glycosyltransferase/glycogen phosphorylase"/>
    <property type="match status" value="1"/>
</dbReference>
<protein>
    <submittedName>
        <fullName evidence="3">Glycosyltransferase</fullName>
        <ecNumber evidence="3">2.4.-.-</ecNumber>
    </submittedName>
</protein>
<name>A0A951ULK5_9CYAN</name>
<evidence type="ECO:0000313" key="3">
    <source>
        <dbReference type="EMBL" id="MBW4658851.1"/>
    </source>
</evidence>
<keyword evidence="3" id="KW-0808">Transferase</keyword>
<evidence type="ECO:0000313" key="4">
    <source>
        <dbReference type="Proteomes" id="UP000757435"/>
    </source>
</evidence>
<dbReference type="Proteomes" id="UP000757435">
    <property type="component" value="Unassembled WGS sequence"/>
</dbReference>
<dbReference type="InterPro" id="IPR001296">
    <property type="entry name" value="Glyco_trans_1"/>
</dbReference>